<dbReference type="HOGENOM" id="CLU_038422_0_0_11"/>
<sequence>MTQGYTFSIDDNHGHVPVLRERMAALIAPGIKAAGENAVILDGTLGAGGHTQWFLNVFPTARVIGLDRDTTSLAAASQRLASFGDRFLAVHCRFDEFLEPLEQAAQQGNHIAQHVFEYGFAGSLFDLGVSSMQLDQVERGFAYKVDAPLDMRMDPTLGLTAADVLNTYSHGDLARILKVYGDERFAGKIASAVLHEREIKPFDTSARLVELLYKTIPAATRRTGGHPAKRTFQALRIEVNRELEAIENVIPQVCELLSPGARAVFMSYQSLEDRIVKRWFKELSTSKTPPGLPVDLPEFAAKYTLVTKGAEKASEKEISENPRSASVRVRAIEAIDGYQPHEK</sequence>
<dbReference type="GO" id="GO:0005737">
    <property type="term" value="C:cytoplasm"/>
    <property type="evidence" value="ECO:0007669"/>
    <property type="project" value="UniProtKB-SubCell"/>
</dbReference>
<dbReference type="NCBIfam" id="TIGR00006">
    <property type="entry name" value="16S rRNA (cytosine(1402)-N(4))-methyltransferase RsmH"/>
    <property type="match status" value="1"/>
</dbReference>
<dbReference type="EC" id="2.1.1.199" evidence="6"/>
<keyword evidence="4 6" id="KW-0808">Transferase</keyword>
<dbReference type="OrthoDB" id="9806637at2"/>
<dbReference type="InterPro" id="IPR029063">
    <property type="entry name" value="SAM-dependent_MTases_sf"/>
</dbReference>
<keyword evidence="9" id="KW-1185">Reference proteome</keyword>
<evidence type="ECO:0000256" key="3">
    <source>
        <dbReference type="ARBA" id="ARBA00022603"/>
    </source>
</evidence>
<dbReference type="RefSeq" id="WP_046439917.1">
    <property type="nucleotide sequence ID" value="NZ_CP011312.1"/>
</dbReference>
<dbReference type="Proteomes" id="UP000271380">
    <property type="component" value="Chromosome"/>
</dbReference>
<feature type="binding site" evidence="6">
    <location>
        <begin position="48"/>
        <end position="50"/>
    </location>
    <ligand>
        <name>S-adenosyl-L-methionine</name>
        <dbReference type="ChEBI" id="CHEBI:59789"/>
    </ligand>
</feature>
<comment type="function">
    <text evidence="6">Specifically methylates the N4 position of cytidine in position 1402 (C1402) of 16S rRNA.</text>
</comment>
<dbReference type="PANTHER" id="PTHR11265">
    <property type="entry name" value="S-ADENOSYL-METHYLTRANSFERASE MRAW"/>
    <property type="match status" value="1"/>
</dbReference>
<dbReference type="InterPro" id="IPR023397">
    <property type="entry name" value="SAM-dep_MeTrfase_MraW_recog"/>
</dbReference>
<name>A0A0F6R2C7_9CORY</name>
<dbReference type="InterPro" id="IPR002903">
    <property type="entry name" value="RsmH"/>
</dbReference>
<dbReference type="EMBL" id="CP011312">
    <property type="protein sequence ID" value="AKE41568.1"/>
    <property type="molecule type" value="Genomic_DNA"/>
</dbReference>
<keyword evidence="2 6" id="KW-0698">rRNA processing</keyword>
<dbReference type="PANTHER" id="PTHR11265:SF0">
    <property type="entry name" value="12S RRNA N4-METHYLCYTIDINE METHYLTRANSFERASE"/>
    <property type="match status" value="1"/>
</dbReference>
<dbReference type="GO" id="GO:0070475">
    <property type="term" value="P:rRNA base methylation"/>
    <property type="evidence" value="ECO:0007669"/>
    <property type="project" value="UniProtKB-UniRule"/>
</dbReference>
<dbReference type="HAMAP" id="MF_01007">
    <property type="entry name" value="16SrRNA_methyltr_H"/>
    <property type="match status" value="1"/>
</dbReference>
<dbReference type="Gene3D" id="1.10.150.170">
    <property type="entry name" value="Putative methyltransferase TM0872, insert domain"/>
    <property type="match status" value="1"/>
</dbReference>
<reference evidence="7 9" key="1">
    <citation type="journal article" date="2015" name="Genome Announc.">
        <title>Complete Genome Sequence of Corynebacterium kutscheri DSM 20755, a Corynebacterial Type Strain with Remarkably Low G+C Content of Chromosomal DNA.</title>
        <authorList>
            <person name="Ruckert C."/>
            <person name="Albersmeier A."/>
            <person name="Winkler A."/>
            <person name="Tauch A."/>
        </authorList>
    </citation>
    <scope>NUCLEOTIDE SEQUENCE [LARGE SCALE GENOMIC DNA]</scope>
    <source>
        <strain evidence="7 9">DSM 20755</strain>
    </source>
</reference>
<dbReference type="EMBL" id="LR134377">
    <property type="protein sequence ID" value="VEH08847.1"/>
    <property type="molecule type" value="Genomic_DNA"/>
</dbReference>
<evidence type="ECO:0000313" key="8">
    <source>
        <dbReference type="EMBL" id="VEH08847.1"/>
    </source>
</evidence>
<feature type="binding site" evidence="6">
    <location>
        <position position="126"/>
    </location>
    <ligand>
        <name>S-adenosyl-L-methionine</name>
        <dbReference type="ChEBI" id="CHEBI:59789"/>
    </ligand>
</feature>
<organism evidence="7 9">
    <name type="scientific">Corynebacterium kutscheri</name>
    <dbReference type="NCBI Taxonomy" id="35755"/>
    <lineage>
        <taxon>Bacteria</taxon>
        <taxon>Bacillati</taxon>
        <taxon>Actinomycetota</taxon>
        <taxon>Actinomycetes</taxon>
        <taxon>Mycobacteriales</taxon>
        <taxon>Corynebacteriaceae</taxon>
        <taxon>Corynebacterium</taxon>
    </lineage>
</organism>
<feature type="binding site" evidence="6">
    <location>
        <position position="94"/>
    </location>
    <ligand>
        <name>S-adenosyl-L-methionine</name>
        <dbReference type="ChEBI" id="CHEBI:59789"/>
    </ligand>
</feature>
<accession>A0A0F6R2C7</accession>
<keyword evidence="6" id="KW-0963">Cytoplasm</keyword>
<dbReference type="SUPFAM" id="SSF53335">
    <property type="entry name" value="S-adenosyl-L-methionine-dependent methyltransferases"/>
    <property type="match status" value="1"/>
</dbReference>
<dbReference type="STRING" id="35755.UL82_07015"/>
<feature type="binding site" evidence="6">
    <location>
        <position position="133"/>
    </location>
    <ligand>
        <name>S-adenosyl-L-methionine</name>
        <dbReference type="ChEBI" id="CHEBI:59789"/>
    </ligand>
</feature>
<dbReference type="Proteomes" id="UP000033457">
    <property type="component" value="Chromosome"/>
</dbReference>
<evidence type="ECO:0000256" key="5">
    <source>
        <dbReference type="ARBA" id="ARBA00022691"/>
    </source>
</evidence>
<reference evidence="8 10" key="2">
    <citation type="submission" date="2018-12" db="EMBL/GenBank/DDBJ databases">
        <authorList>
            <consortium name="Pathogen Informatics"/>
        </authorList>
    </citation>
    <scope>NUCLEOTIDE SEQUENCE [LARGE SCALE GENOMIC DNA]</scope>
    <source>
        <strain evidence="8 10">NCTC949</strain>
    </source>
</reference>
<dbReference type="GO" id="GO:0071424">
    <property type="term" value="F:rRNA (cytosine-N4-)-methyltransferase activity"/>
    <property type="evidence" value="ECO:0007669"/>
    <property type="project" value="UniProtKB-UniRule"/>
</dbReference>
<protein>
    <recommendedName>
        <fullName evidence="6">Ribosomal RNA small subunit methyltransferase H</fullName>
        <ecNumber evidence="6">2.1.1.199</ecNumber>
    </recommendedName>
    <alternativeName>
        <fullName evidence="6">16S rRNA m(4)C1402 methyltransferase</fullName>
    </alternativeName>
    <alternativeName>
        <fullName evidence="6">rRNA (cytosine-N(4)-)-methyltransferase RsmH</fullName>
    </alternativeName>
</protein>
<evidence type="ECO:0000256" key="4">
    <source>
        <dbReference type="ARBA" id="ARBA00022679"/>
    </source>
</evidence>
<evidence type="ECO:0000256" key="6">
    <source>
        <dbReference type="HAMAP-Rule" id="MF_01007"/>
    </source>
</evidence>
<dbReference type="Gene3D" id="3.40.50.150">
    <property type="entry name" value="Vaccinia Virus protein VP39"/>
    <property type="match status" value="1"/>
</dbReference>
<evidence type="ECO:0000256" key="1">
    <source>
        <dbReference type="ARBA" id="ARBA00010396"/>
    </source>
</evidence>
<comment type="subcellular location">
    <subcellularLocation>
        <location evidence="6">Cytoplasm</location>
    </subcellularLocation>
</comment>
<comment type="similarity">
    <text evidence="1 6">Belongs to the methyltransferase superfamily. RsmH family.</text>
</comment>
<keyword evidence="3 6" id="KW-0489">Methyltransferase</keyword>
<evidence type="ECO:0000313" key="7">
    <source>
        <dbReference type="EMBL" id="AKE41568.1"/>
    </source>
</evidence>
<evidence type="ECO:0000313" key="10">
    <source>
        <dbReference type="Proteomes" id="UP000271380"/>
    </source>
</evidence>
<proteinExistence type="inferred from homology"/>
<dbReference type="SUPFAM" id="SSF81799">
    <property type="entry name" value="Putative methyltransferase TM0872, insert domain"/>
    <property type="match status" value="1"/>
</dbReference>
<keyword evidence="5 6" id="KW-0949">S-adenosyl-L-methionine</keyword>
<dbReference type="KEGG" id="cku:UL82_07015"/>
<evidence type="ECO:0000256" key="2">
    <source>
        <dbReference type="ARBA" id="ARBA00022552"/>
    </source>
</evidence>
<feature type="binding site" evidence="6">
    <location>
        <position position="67"/>
    </location>
    <ligand>
        <name>S-adenosyl-L-methionine</name>
        <dbReference type="ChEBI" id="CHEBI:59789"/>
    </ligand>
</feature>
<dbReference type="AlphaFoldDB" id="A0A0F6R2C7"/>
<dbReference type="Pfam" id="PF01795">
    <property type="entry name" value="Methyltransf_5"/>
    <property type="match status" value="1"/>
</dbReference>
<comment type="catalytic activity">
    <reaction evidence="6">
        <text>cytidine(1402) in 16S rRNA + S-adenosyl-L-methionine = N(4)-methylcytidine(1402) in 16S rRNA + S-adenosyl-L-homocysteine + H(+)</text>
        <dbReference type="Rhea" id="RHEA:42928"/>
        <dbReference type="Rhea" id="RHEA-COMP:10286"/>
        <dbReference type="Rhea" id="RHEA-COMP:10287"/>
        <dbReference type="ChEBI" id="CHEBI:15378"/>
        <dbReference type="ChEBI" id="CHEBI:57856"/>
        <dbReference type="ChEBI" id="CHEBI:59789"/>
        <dbReference type="ChEBI" id="CHEBI:74506"/>
        <dbReference type="ChEBI" id="CHEBI:82748"/>
        <dbReference type="EC" id="2.1.1.199"/>
    </reaction>
</comment>
<dbReference type="PIRSF" id="PIRSF004486">
    <property type="entry name" value="MraW"/>
    <property type="match status" value="1"/>
</dbReference>
<gene>
    <name evidence="6 7" type="primary">rsmH</name>
    <name evidence="8" type="synonym">mraW</name>
    <name evidence="8" type="ORF">NCTC949_01971</name>
    <name evidence="7" type="ORF">UL82_07015</name>
</gene>
<evidence type="ECO:0000313" key="9">
    <source>
        <dbReference type="Proteomes" id="UP000033457"/>
    </source>
</evidence>